<dbReference type="InterPro" id="IPR037185">
    <property type="entry name" value="EmrE-like"/>
</dbReference>
<dbReference type="InterPro" id="IPR000620">
    <property type="entry name" value="EamA_dom"/>
</dbReference>
<dbReference type="EMBL" id="JBHLZN010000001">
    <property type="protein sequence ID" value="MFB9885164.1"/>
    <property type="molecule type" value="Genomic_DNA"/>
</dbReference>
<sequence length="317" mass="35295">MSKSMLSPLRAPRTLLLNRTLLITALMYFGVCLCWGTTWLGIKIAVSSVPPLTAAGLRFVLAFPLFWLFARWRGEPLLFPAGRQGFFWLITLGYFALPYYLLNAAEQQLSSGLTALLFSSMPIFILLFSRLLLAESIHRLQVIGILLGFSSLAMILHEQGVLTWQTNGQTELLSVVAILAAAGLHGFCYVMTKKQGAAISVITFNTLPIGLAGILLLLCGSYWEQPQWQAVSQDSWLALAYLGWVASVGGFLLYFYLLKRMSPVLLSYVFLIFPLFALLISAWFEQQALSPQLWLYVGTLLLGFLLTKQQQSKPVAK</sequence>
<comment type="subcellular location">
    <subcellularLocation>
        <location evidence="1">Membrane</location>
        <topology evidence="1">Multi-pass membrane protein</topology>
    </subcellularLocation>
</comment>
<evidence type="ECO:0000313" key="7">
    <source>
        <dbReference type="EMBL" id="MFB9885164.1"/>
    </source>
</evidence>
<evidence type="ECO:0000259" key="6">
    <source>
        <dbReference type="Pfam" id="PF00892"/>
    </source>
</evidence>
<feature type="domain" description="EamA" evidence="6">
    <location>
        <begin position="24"/>
        <end position="156"/>
    </location>
</feature>
<dbReference type="RefSeq" id="WP_027313233.1">
    <property type="nucleotide sequence ID" value="NZ_JBHLZN010000001.1"/>
</dbReference>
<feature type="transmembrane region" description="Helical" evidence="5">
    <location>
        <begin position="113"/>
        <end position="133"/>
    </location>
</feature>
<keyword evidence="4 5" id="KW-0472">Membrane</keyword>
<feature type="transmembrane region" description="Helical" evidence="5">
    <location>
        <begin position="140"/>
        <end position="157"/>
    </location>
</feature>
<proteinExistence type="predicted"/>
<dbReference type="SUPFAM" id="SSF103481">
    <property type="entry name" value="Multidrug resistance efflux transporter EmrE"/>
    <property type="match status" value="2"/>
</dbReference>
<evidence type="ECO:0000256" key="3">
    <source>
        <dbReference type="ARBA" id="ARBA00022989"/>
    </source>
</evidence>
<evidence type="ECO:0000256" key="5">
    <source>
        <dbReference type="SAM" id="Phobius"/>
    </source>
</evidence>
<evidence type="ECO:0000313" key="8">
    <source>
        <dbReference type="Proteomes" id="UP001589628"/>
    </source>
</evidence>
<feature type="transmembrane region" description="Helical" evidence="5">
    <location>
        <begin position="264"/>
        <end position="283"/>
    </location>
</feature>
<keyword evidence="3 5" id="KW-1133">Transmembrane helix</keyword>
<feature type="transmembrane region" description="Helical" evidence="5">
    <location>
        <begin position="81"/>
        <end position="101"/>
    </location>
</feature>
<keyword evidence="2 5" id="KW-0812">Transmembrane</keyword>
<feature type="transmembrane region" description="Helical" evidence="5">
    <location>
        <begin position="172"/>
        <end position="190"/>
    </location>
</feature>
<dbReference type="PANTHER" id="PTHR32322">
    <property type="entry name" value="INNER MEMBRANE TRANSPORTER"/>
    <property type="match status" value="1"/>
</dbReference>
<feature type="transmembrane region" description="Helical" evidence="5">
    <location>
        <begin position="235"/>
        <end position="257"/>
    </location>
</feature>
<dbReference type="PANTHER" id="PTHR32322:SF14">
    <property type="entry name" value="PROTEIN PAGO"/>
    <property type="match status" value="1"/>
</dbReference>
<keyword evidence="8" id="KW-1185">Reference proteome</keyword>
<name>A0ABV5ZAK1_9GAMM</name>
<feature type="transmembrane region" description="Helical" evidence="5">
    <location>
        <begin position="48"/>
        <end position="69"/>
    </location>
</feature>
<evidence type="ECO:0000256" key="4">
    <source>
        <dbReference type="ARBA" id="ARBA00023136"/>
    </source>
</evidence>
<accession>A0ABV5ZAK1</accession>
<gene>
    <name evidence="7" type="ORF">ACFFLH_01885</name>
</gene>
<evidence type="ECO:0000256" key="1">
    <source>
        <dbReference type="ARBA" id="ARBA00004141"/>
    </source>
</evidence>
<protein>
    <submittedName>
        <fullName evidence="7">DMT family transporter</fullName>
    </submittedName>
</protein>
<comment type="caution">
    <text evidence="7">The sequence shown here is derived from an EMBL/GenBank/DDBJ whole genome shotgun (WGS) entry which is preliminary data.</text>
</comment>
<feature type="transmembrane region" description="Helical" evidence="5">
    <location>
        <begin position="289"/>
        <end position="307"/>
    </location>
</feature>
<feature type="transmembrane region" description="Helical" evidence="5">
    <location>
        <begin position="202"/>
        <end position="223"/>
    </location>
</feature>
<dbReference type="Proteomes" id="UP001589628">
    <property type="component" value="Unassembled WGS sequence"/>
</dbReference>
<feature type="domain" description="EamA" evidence="6">
    <location>
        <begin position="174"/>
        <end position="307"/>
    </location>
</feature>
<dbReference type="InterPro" id="IPR050638">
    <property type="entry name" value="AA-Vitamin_Transporters"/>
</dbReference>
<organism evidence="7 8">
    <name type="scientific">Balneatrix alpica</name>
    <dbReference type="NCBI Taxonomy" id="75684"/>
    <lineage>
        <taxon>Bacteria</taxon>
        <taxon>Pseudomonadati</taxon>
        <taxon>Pseudomonadota</taxon>
        <taxon>Gammaproteobacteria</taxon>
        <taxon>Oceanospirillales</taxon>
        <taxon>Balneatrichaceae</taxon>
        <taxon>Balneatrix</taxon>
    </lineage>
</organism>
<feature type="transmembrane region" description="Helical" evidence="5">
    <location>
        <begin position="21"/>
        <end position="42"/>
    </location>
</feature>
<dbReference type="Pfam" id="PF00892">
    <property type="entry name" value="EamA"/>
    <property type="match status" value="2"/>
</dbReference>
<evidence type="ECO:0000256" key="2">
    <source>
        <dbReference type="ARBA" id="ARBA00022692"/>
    </source>
</evidence>
<reference evidence="7 8" key="1">
    <citation type="submission" date="2024-09" db="EMBL/GenBank/DDBJ databases">
        <authorList>
            <person name="Sun Q."/>
            <person name="Mori K."/>
        </authorList>
    </citation>
    <scope>NUCLEOTIDE SEQUENCE [LARGE SCALE GENOMIC DNA]</scope>
    <source>
        <strain evidence="7 8">ATCC 51285</strain>
    </source>
</reference>